<dbReference type="PANTHER" id="PTHR43656">
    <property type="entry name" value="BINDING OXIDOREDUCTASE, PUTATIVE (AFU_ORTHOLOGUE AFUA_2G08260)-RELATED"/>
    <property type="match status" value="1"/>
</dbReference>
<evidence type="ECO:0000313" key="5">
    <source>
        <dbReference type="Proteomes" id="UP000198781"/>
    </source>
</evidence>
<dbReference type="STRING" id="187868.SAMN05192589_102184"/>
<evidence type="ECO:0000256" key="1">
    <source>
        <dbReference type="ARBA" id="ARBA00022630"/>
    </source>
</evidence>
<dbReference type="Pfam" id="PF00724">
    <property type="entry name" value="Oxidored_FMN"/>
    <property type="match status" value="1"/>
</dbReference>
<dbReference type="Gene3D" id="3.20.20.70">
    <property type="entry name" value="Aldolase class I"/>
    <property type="match status" value="1"/>
</dbReference>
<dbReference type="OrthoDB" id="8521686at2"/>
<dbReference type="EMBL" id="FMZC01000002">
    <property type="protein sequence ID" value="SDC43317.1"/>
    <property type="molecule type" value="Genomic_DNA"/>
</dbReference>
<keyword evidence="2" id="KW-0560">Oxidoreductase</keyword>
<dbReference type="GO" id="GO:0016491">
    <property type="term" value="F:oxidoreductase activity"/>
    <property type="evidence" value="ECO:0007669"/>
    <property type="project" value="UniProtKB-KW"/>
</dbReference>
<dbReference type="GO" id="GO:0010181">
    <property type="term" value="F:FMN binding"/>
    <property type="evidence" value="ECO:0007669"/>
    <property type="project" value="InterPro"/>
</dbReference>
<dbReference type="SUPFAM" id="SSF51395">
    <property type="entry name" value="FMN-linked oxidoreductases"/>
    <property type="match status" value="1"/>
</dbReference>
<gene>
    <name evidence="4" type="ORF">SAMN05192589_102184</name>
</gene>
<feature type="domain" description="NADH:flavin oxidoreductase/NADH oxidase N-terminal" evidence="3">
    <location>
        <begin position="6"/>
        <end position="330"/>
    </location>
</feature>
<sequence length="375" mass="39847">MKRTTLLEPFPLGQGVLLRNRIVMAPMTTWAGNDDGTVSDEEEAYYRLRVKDVGLVITGCTHVQNNGMGFTGEFAAYDDTFVPSLARLATAAKSGGAPAILQIFHAGVKTSPDLVSDIVAASAVPGDAGPSAPAVMPRALADEEIEVIVRAFGEATRRAIEAGFDGVELHGAHAFLLQNFLSPHFNQRTDRWGGSLENRMRFPLAVVEAVRTAIADHASGPFVLGYRITLDEPHEDGLRIAESLTLVDRLIDGGIDYLHVSLGDALGARPVDAPSGPRIIEVVRDHLAGRIPLIMAGRIRTPAQAEQAIAAGISLAAIGQGLVMNPDWVSFARGEAQGAVSLDVSAADVPRLAIPAKLWSVIGVTTGWFNVRKVA</sequence>
<dbReference type="RefSeq" id="WP_092740426.1">
    <property type="nucleotide sequence ID" value="NZ_FMZC01000002.1"/>
</dbReference>
<dbReference type="InterPro" id="IPR051799">
    <property type="entry name" value="NADH_flavin_oxidoreductase"/>
</dbReference>
<dbReference type="Proteomes" id="UP000198781">
    <property type="component" value="Unassembled WGS sequence"/>
</dbReference>
<evidence type="ECO:0000313" key="4">
    <source>
        <dbReference type="EMBL" id="SDC43317.1"/>
    </source>
</evidence>
<evidence type="ECO:0000256" key="2">
    <source>
        <dbReference type="ARBA" id="ARBA00023002"/>
    </source>
</evidence>
<name>A0A1G6LJZ9_9BURK</name>
<evidence type="ECO:0000259" key="3">
    <source>
        <dbReference type="Pfam" id="PF00724"/>
    </source>
</evidence>
<organism evidence="4 5">
    <name type="scientific">Paracidovorax valerianellae</name>
    <dbReference type="NCBI Taxonomy" id="187868"/>
    <lineage>
        <taxon>Bacteria</taxon>
        <taxon>Pseudomonadati</taxon>
        <taxon>Pseudomonadota</taxon>
        <taxon>Betaproteobacteria</taxon>
        <taxon>Burkholderiales</taxon>
        <taxon>Comamonadaceae</taxon>
        <taxon>Paracidovorax</taxon>
    </lineage>
</organism>
<keyword evidence="1" id="KW-0285">Flavoprotein</keyword>
<proteinExistence type="predicted"/>
<reference evidence="4 5" key="1">
    <citation type="submission" date="2016-10" db="EMBL/GenBank/DDBJ databases">
        <authorList>
            <person name="de Groot N.N."/>
        </authorList>
    </citation>
    <scope>NUCLEOTIDE SEQUENCE [LARGE SCALE GENOMIC DNA]</scope>
    <source>
        <strain evidence="4 5">DSM 16619</strain>
    </source>
</reference>
<dbReference type="InterPro" id="IPR001155">
    <property type="entry name" value="OxRdtase_FMN_N"/>
</dbReference>
<dbReference type="InterPro" id="IPR013785">
    <property type="entry name" value="Aldolase_TIM"/>
</dbReference>
<accession>A0A1G6LJZ9</accession>
<dbReference type="AlphaFoldDB" id="A0A1G6LJZ9"/>
<dbReference type="PANTHER" id="PTHR43656:SF2">
    <property type="entry name" value="BINDING OXIDOREDUCTASE, PUTATIVE (AFU_ORTHOLOGUE AFUA_2G08260)-RELATED"/>
    <property type="match status" value="1"/>
</dbReference>
<protein>
    <submittedName>
        <fullName evidence="4">2,4-dienoyl-CoA reductase</fullName>
    </submittedName>
</protein>
<keyword evidence="5" id="KW-1185">Reference proteome</keyword>
<dbReference type="CDD" id="cd04735">
    <property type="entry name" value="OYE_like_4_FMN"/>
    <property type="match status" value="1"/>
</dbReference>